<name>A0AA48RDI3_9ZZZZ</name>
<proteinExistence type="predicted"/>
<protein>
    <submittedName>
        <fullName evidence="1">Uncharacterized protein</fullName>
    </submittedName>
</protein>
<organism evidence="1">
    <name type="scientific">freshwater sediment metagenome</name>
    <dbReference type="NCBI Taxonomy" id="556182"/>
    <lineage>
        <taxon>unclassified sequences</taxon>
        <taxon>metagenomes</taxon>
        <taxon>ecological metagenomes</taxon>
    </lineage>
</organism>
<dbReference type="AlphaFoldDB" id="A0AA48RDI3"/>
<gene>
    <name evidence="1" type="ORF">AMST5_02275</name>
</gene>
<dbReference type="EMBL" id="OY288114">
    <property type="protein sequence ID" value="CAJ0870926.1"/>
    <property type="molecule type" value="Genomic_DNA"/>
</dbReference>
<reference evidence="1" key="1">
    <citation type="submission" date="2023-07" db="EMBL/GenBank/DDBJ databases">
        <authorList>
            <person name="Pelsma A.J. K."/>
        </authorList>
    </citation>
    <scope>NUCLEOTIDE SEQUENCE</scope>
</reference>
<evidence type="ECO:0000313" key="1">
    <source>
        <dbReference type="EMBL" id="CAJ0870926.1"/>
    </source>
</evidence>
<sequence>MRARRVLPYYSAKSFVTLVRRQSVFAVSEICKGLLIVGVGDLATADQFGDVIVIAWQTCGAYGLVSLQLLRGSDQGVSLALERAWAARQ</sequence>
<accession>A0AA48RDI3</accession>